<dbReference type="EMBL" id="MJAT01000012">
    <property type="protein sequence ID" value="OEH85576.1"/>
    <property type="molecule type" value="Genomic_DNA"/>
</dbReference>
<reference evidence="1 2" key="1">
    <citation type="submission" date="2016-09" db="EMBL/GenBank/DDBJ databases">
        <title>Desulfuribacillus arsenicus sp. nov., an obligately anaerobic, dissimilatory arsenic- and antimonate-reducing bacterium isolated from anoxic sediments.</title>
        <authorList>
            <person name="Abin C.A."/>
            <person name="Hollibaugh J.T."/>
        </authorList>
    </citation>
    <scope>NUCLEOTIDE SEQUENCE [LARGE SCALE GENOMIC DNA]</scope>
    <source>
        <strain evidence="1 2">MLFW-2</strain>
    </source>
</reference>
<keyword evidence="2" id="KW-1185">Reference proteome</keyword>
<comment type="caution">
    <text evidence="1">The sequence shown here is derived from an EMBL/GenBank/DDBJ whole genome shotgun (WGS) entry which is preliminary data.</text>
</comment>
<organism evidence="1 2">
    <name type="scientific">Desulfuribacillus stibiiarsenatis</name>
    <dbReference type="NCBI Taxonomy" id="1390249"/>
    <lineage>
        <taxon>Bacteria</taxon>
        <taxon>Bacillati</taxon>
        <taxon>Bacillota</taxon>
        <taxon>Desulfuribacillia</taxon>
        <taxon>Desulfuribacillales</taxon>
        <taxon>Desulfuribacillaceae</taxon>
        <taxon>Desulfuribacillus</taxon>
    </lineage>
</organism>
<accession>A0A1E5L640</accession>
<gene>
    <name evidence="1" type="ORF">BHU72_01900</name>
</gene>
<dbReference type="OrthoDB" id="9975584at2"/>
<name>A0A1E5L640_9FIRM</name>
<evidence type="ECO:0000313" key="2">
    <source>
        <dbReference type="Proteomes" id="UP000095255"/>
    </source>
</evidence>
<dbReference type="RefSeq" id="WP_069701660.1">
    <property type="nucleotide sequence ID" value="NZ_MJAT01000012.1"/>
</dbReference>
<proteinExistence type="predicted"/>
<sequence length="79" mass="8674">MLKLDNGMVIDSEDLAAEQREAYIEFAIHLAAPKLAKLLSEGQTSIADSNQSSNQVVNEAFFKYPLMMTLTGCSISFCI</sequence>
<protein>
    <submittedName>
        <fullName evidence="1">Uncharacterized protein</fullName>
    </submittedName>
</protein>
<evidence type="ECO:0000313" key="1">
    <source>
        <dbReference type="EMBL" id="OEH85576.1"/>
    </source>
</evidence>
<dbReference type="AlphaFoldDB" id="A0A1E5L640"/>
<dbReference type="Proteomes" id="UP000095255">
    <property type="component" value="Unassembled WGS sequence"/>
</dbReference>